<reference evidence="2 3" key="1">
    <citation type="journal article" date="2023" name="Nat. Commun.">
        <title>Origin of minicircular mitochondrial genomes in red algae.</title>
        <authorList>
            <person name="Lee Y."/>
            <person name="Cho C.H."/>
            <person name="Lee Y.M."/>
            <person name="Park S.I."/>
            <person name="Yang J.H."/>
            <person name="West J.A."/>
            <person name="Bhattacharya D."/>
            <person name="Yoon H.S."/>
        </authorList>
    </citation>
    <scope>NUCLEOTIDE SEQUENCE [LARGE SCALE GENOMIC DNA]</scope>
    <source>
        <strain evidence="2 3">CCMP1338</strain>
        <tissue evidence="2">Whole cell</tissue>
    </source>
</reference>
<feature type="compositionally biased region" description="Basic and acidic residues" evidence="1">
    <location>
        <begin position="174"/>
        <end position="191"/>
    </location>
</feature>
<evidence type="ECO:0000313" key="3">
    <source>
        <dbReference type="Proteomes" id="UP001157974"/>
    </source>
</evidence>
<feature type="compositionally biased region" description="Polar residues" evidence="1">
    <location>
        <begin position="256"/>
        <end position="269"/>
    </location>
</feature>
<name>A0AAV8UL66_9RHOD</name>
<organism evidence="2 3">
    <name type="scientific">Rhodosorus marinus</name>
    <dbReference type="NCBI Taxonomy" id="101924"/>
    <lineage>
        <taxon>Eukaryota</taxon>
        <taxon>Rhodophyta</taxon>
        <taxon>Stylonematophyceae</taxon>
        <taxon>Stylonematales</taxon>
        <taxon>Stylonemataceae</taxon>
        <taxon>Rhodosorus</taxon>
    </lineage>
</organism>
<feature type="region of interest" description="Disordered" evidence="1">
    <location>
        <begin position="63"/>
        <end position="364"/>
    </location>
</feature>
<feature type="compositionally biased region" description="Low complexity" evidence="1">
    <location>
        <begin position="143"/>
        <end position="154"/>
    </location>
</feature>
<dbReference type="AlphaFoldDB" id="A0AAV8UL66"/>
<keyword evidence="3" id="KW-1185">Reference proteome</keyword>
<dbReference type="Proteomes" id="UP001157974">
    <property type="component" value="Unassembled WGS sequence"/>
</dbReference>
<feature type="compositionally biased region" description="Polar residues" evidence="1">
    <location>
        <begin position="221"/>
        <end position="232"/>
    </location>
</feature>
<protein>
    <submittedName>
        <fullName evidence="2">Uncharacterized protein</fullName>
    </submittedName>
</protein>
<accession>A0AAV8UL66</accession>
<sequence length="408" mass="44730">MASEVHGPKDGMGRLTHPEVKSGDQKRKSGFEGTGGSPNLLQYLHGLDKLERQGRHKNFIREIQVSQKQQSDRPKMEDRDGSLSGELLTSGCRTSIPPPFYNDIRGSRTSRVKTRKRIAEVKELKVPAKIQKGTTPDTESRQVTGSSTGSLVSGPLRKPDGAVGRKARSAGGGFRDKPDRSRESVLSEKRGKGNGLLPHSTFRNINEGMFYSKLPRRKASGESTFENSSSFDRSGHVASLTRSDGDRRRYGDQVQKKSQGVSQEGCSDSSAHEEVSKIVSPCSDAKTTRRSRVVEKSYPFKSMIHAAKRVRSRESHEPDRGTETPKPEACPKMSVSDASDAESTEGETAQHGLGKLHGGNQRSCEMDPEALLQLNAKFSVGQDDGSKYKDVLRSALDYLSRDIAARGE</sequence>
<feature type="compositionally biased region" description="Basic and acidic residues" evidence="1">
    <location>
        <begin position="70"/>
        <end position="81"/>
    </location>
</feature>
<proteinExistence type="predicted"/>
<feature type="compositionally biased region" description="Basic and acidic residues" evidence="1">
    <location>
        <begin position="1"/>
        <end position="30"/>
    </location>
</feature>
<feature type="compositionally biased region" description="Basic and acidic residues" evidence="1">
    <location>
        <begin position="243"/>
        <end position="255"/>
    </location>
</feature>
<evidence type="ECO:0000256" key="1">
    <source>
        <dbReference type="SAM" id="MobiDB-lite"/>
    </source>
</evidence>
<dbReference type="EMBL" id="JAMWBK010000007">
    <property type="protein sequence ID" value="KAJ8903149.1"/>
    <property type="molecule type" value="Genomic_DNA"/>
</dbReference>
<feature type="region of interest" description="Disordered" evidence="1">
    <location>
        <begin position="1"/>
        <end position="40"/>
    </location>
</feature>
<feature type="compositionally biased region" description="Basic and acidic residues" evidence="1">
    <location>
        <begin position="312"/>
        <end position="326"/>
    </location>
</feature>
<comment type="caution">
    <text evidence="2">The sequence shown here is derived from an EMBL/GenBank/DDBJ whole genome shotgun (WGS) entry which is preliminary data.</text>
</comment>
<feature type="compositionally biased region" description="Basic and acidic residues" evidence="1">
    <location>
        <begin position="117"/>
        <end position="126"/>
    </location>
</feature>
<gene>
    <name evidence="2" type="ORF">NDN08_004260</name>
</gene>
<evidence type="ECO:0000313" key="2">
    <source>
        <dbReference type="EMBL" id="KAJ8903149.1"/>
    </source>
</evidence>